<evidence type="ECO:0000313" key="10">
    <source>
        <dbReference type="EMBL" id="KAJ5275465.1"/>
    </source>
</evidence>
<dbReference type="EMBL" id="JAPVEB010000002">
    <property type="protein sequence ID" value="KAJ5275465.1"/>
    <property type="molecule type" value="Genomic_DNA"/>
</dbReference>
<evidence type="ECO:0000256" key="4">
    <source>
        <dbReference type="ARBA" id="ARBA00022456"/>
    </source>
</evidence>
<evidence type="ECO:0000256" key="3">
    <source>
        <dbReference type="ARBA" id="ARBA00012991"/>
    </source>
</evidence>
<dbReference type="InterPro" id="IPR006115">
    <property type="entry name" value="6PGDH_NADP-bd"/>
</dbReference>
<dbReference type="EC" id="1.1.1.31" evidence="3"/>
<dbReference type="Gene3D" id="1.10.1040.10">
    <property type="entry name" value="N-(1-d-carboxylethyl)-l-norvaline Dehydrogenase, domain 2"/>
    <property type="match status" value="1"/>
</dbReference>
<accession>A0ABQ8WSP2</accession>
<dbReference type="Pfam" id="PF14833">
    <property type="entry name" value="NAD_binding_11"/>
    <property type="match status" value="1"/>
</dbReference>
<dbReference type="InterPro" id="IPR008927">
    <property type="entry name" value="6-PGluconate_DH-like_C_sf"/>
</dbReference>
<dbReference type="Pfam" id="PF03446">
    <property type="entry name" value="NAD_binding_2"/>
    <property type="match status" value="1"/>
</dbReference>
<proteinExistence type="inferred from homology"/>
<dbReference type="Gene3D" id="3.40.50.720">
    <property type="entry name" value="NAD(P)-binding Rossmann-like Domain"/>
    <property type="match status" value="1"/>
</dbReference>
<evidence type="ECO:0000259" key="8">
    <source>
        <dbReference type="Pfam" id="PF03446"/>
    </source>
</evidence>
<sequence>MSVSNSQPARTWAFIGVGNMGGPLVLNLRKNLPASDEVIIFDREIQAAEKVEAEAQGKVTIASQLATVSQNADIIMTCLPNPAIAEEVFRDLVNYSQTPRPDRLVIDYSTIDSITSQRIFATLGKAKFGTFVDAPMSGGVVGAEAATLTFMVGGTEETFSRVKPILEMVGKSVVHCGEQGTGLTAKLANNYLLAINNLGTAEAMNFGIKAGLDPRTIAGIINSSTGRNWSSEINNPVPGVVNTAPASRQYQGGFATRLMNKDLNLAIKAAEQVHAPLPLSKAASGIYGGLTDNQSYAGLDLSVVYDYLHSDERART</sequence>
<comment type="pathway">
    <text evidence="1">Amino-acid degradation; L-valine degradation.</text>
</comment>
<feature type="domain" description="3-hydroxyisobutyrate dehydrogenase-like NAD-binding" evidence="9">
    <location>
        <begin position="180"/>
        <end position="306"/>
    </location>
</feature>
<keyword evidence="4" id="KW-0101">Branched-chain amino acid catabolism</keyword>
<dbReference type="InterPro" id="IPR036291">
    <property type="entry name" value="NAD(P)-bd_dom_sf"/>
</dbReference>
<organism evidence="10 11">
    <name type="scientific">Penicillium chrysogenum</name>
    <name type="common">Penicillium notatum</name>
    <dbReference type="NCBI Taxonomy" id="5076"/>
    <lineage>
        <taxon>Eukaryota</taxon>
        <taxon>Fungi</taxon>
        <taxon>Dikarya</taxon>
        <taxon>Ascomycota</taxon>
        <taxon>Pezizomycotina</taxon>
        <taxon>Eurotiomycetes</taxon>
        <taxon>Eurotiomycetidae</taxon>
        <taxon>Eurotiales</taxon>
        <taxon>Aspergillaceae</taxon>
        <taxon>Penicillium</taxon>
        <taxon>Penicillium chrysogenum species complex</taxon>
    </lineage>
</organism>
<dbReference type="PANTHER" id="PTHR22981:SF7">
    <property type="entry name" value="3-HYDROXYISOBUTYRATE DEHYDROGENASE, MITOCHONDRIAL"/>
    <property type="match status" value="1"/>
</dbReference>
<evidence type="ECO:0000256" key="6">
    <source>
        <dbReference type="ARBA" id="ARBA00023027"/>
    </source>
</evidence>
<comment type="caution">
    <text evidence="10">The sequence shown here is derived from an EMBL/GenBank/DDBJ whole genome shotgun (WGS) entry which is preliminary data.</text>
</comment>
<evidence type="ECO:0000256" key="2">
    <source>
        <dbReference type="ARBA" id="ARBA00006013"/>
    </source>
</evidence>
<name>A0ABQ8WSP2_PENCH</name>
<protein>
    <recommendedName>
        <fullName evidence="3">3-hydroxyisobutyrate dehydrogenase</fullName>
        <ecNumber evidence="3">1.1.1.31</ecNumber>
    </recommendedName>
</protein>
<comment type="catalytic activity">
    <reaction evidence="7">
        <text>3-hydroxy-2-methylpropanoate + NAD(+) = 2-methyl-3-oxopropanoate + NADH + H(+)</text>
        <dbReference type="Rhea" id="RHEA:17681"/>
        <dbReference type="ChEBI" id="CHEBI:11805"/>
        <dbReference type="ChEBI" id="CHEBI:15378"/>
        <dbReference type="ChEBI" id="CHEBI:57540"/>
        <dbReference type="ChEBI" id="CHEBI:57700"/>
        <dbReference type="ChEBI" id="CHEBI:57945"/>
        <dbReference type="EC" id="1.1.1.31"/>
    </reaction>
</comment>
<reference evidence="10 11" key="1">
    <citation type="journal article" date="2023" name="IMA Fungus">
        <title>Comparative genomic study of the Penicillium genus elucidates a diverse pangenome and 15 lateral gene transfer events.</title>
        <authorList>
            <person name="Petersen C."/>
            <person name="Sorensen T."/>
            <person name="Nielsen M.R."/>
            <person name="Sondergaard T.E."/>
            <person name="Sorensen J.L."/>
            <person name="Fitzpatrick D.A."/>
            <person name="Frisvad J.C."/>
            <person name="Nielsen K.L."/>
        </authorList>
    </citation>
    <scope>NUCLEOTIDE SEQUENCE [LARGE SCALE GENOMIC DNA]</scope>
    <source>
        <strain evidence="10 11">IBT 3361</strain>
    </source>
</reference>
<keyword evidence="11" id="KW-1185">Reference proteome</keyword>
<keyword evidence="6" id="KW-0520">NAD</keyword>
<dbReference type="SUPFAM" id="SSF51735">
    <property type="entry name" value="NAD(P)-binding Rossmann-fold domains"/>
    <property type="match status" value="1"/>
</dbReference>
<dbReference type="InterPro" id="IPR013328">
    <property type="entry name" value="6PGD_dom2"/>
</dbReference>
<evidence type="ECO:0000256" key="1">
    <source>
        <dbReference type="ARBA" id="ARBA00005109"/>
    </source>
</evidence>
<dbReference type="PANTHER" id="PTHR22981">
    <property type="entry name" value="3-HYDROXYISOBUTYRATE DEHYDROGENASE-RELATED"/>
    <property type="match status" value="1"/>
</dbReference>
<evidence type="ECO:0000259" key="9">
    <source>
        <dbReference type="Pfam" id="PF14833"/>
    </source>
</evidence>
<comment type="similarity">
    <text evidence="2">Belongs to the HIBADH-related family. 3-hydroxyisobutyrate dehydrogenase subfamily.</text>
</comment>
<evidence type="ECO:0000256" key="7">
    <source>
        <dbReference type="ARBA" id="ARBA00049197"/>
    </source>
</evidence>
<dbReference type="InterPro" id="IPR015815">
    <property type="entry name" value="HIBADH-related"/>
</dbReference>
<dbReference type="InterPro" id="IPR029154">
    <property type="entry name" value="HIBADH-like_NADP-bd"/>
</dbReference>
<dbReference type="Proteomes" id="UP001220256">
    <property type="component" value="Unassembled WGS sequence"/>
</dbReference>
<evidence type="ECO:0000256" key="5">
    <source>
        <dbReference type="ARBA" id="ARBA00023002"/>
    </source>
</evidence>
<dbReference type="PIRSF" id="PIRSF000103">
    <property type="entry name" value="HIBADH"/>
    <property type="match status" value="1"/>
</dbReference>
<dbReference type="SUPFAM" id="SSF48179">
    <property type="entry name" value="6-phosphogluconate dehydrogenase C-terminal domain-like"/>
    <property type="match status" value="1"/>
</dbReference>
<evidence type="ECO:0000313" key="11">
    <source>
        <dbReference type="Proteomes" id="UP001220256"/>
    </source>
</evidence>
<keyword evidence="5" id="KW-0560">Oxidoreductase</keyword>
<gene>
    <name evidence="10" type="ORF">N7505_004010</name>
</gene>
<feature type="domain" description="6-phosphogluconate dehydrogenase NADP-binding" evidence="8">
    <location>
        <begin position="13"/>
        <end position="177"/>
    </location>
</feature>